<dbReference type="GO" id="GO:0016301">
    <property type="term" value="F:kinase activity"/>
    <property type="evidence" value="ECO:0007669"/>
    <property type="project" value="UniProtKB-KW"/>
</dbReference>
<evidence type="ECO:0000256" key="12">
    <source>
        <dbReference type="ARBA" id="ARBA00023264"/>
    </source>
</evidence>
<evidence type="ECO:0000256" key="3">
    <source>
        <dbReference type="ARBA" id="ARBA00022516"/>
    </source>
</evidence>
<comment type="similarity">
    <text evidence="2">Belongs to the diacylglycerol/lipid kinase family.</text>
</comment>
<organism evidence="14 15">
    <name type="scientific">Candidatus Hydrogenisulfobacillus filiaventi</name>
    <dbReference type="NCBI Taxonomy" id="2707344"/>
    <lineage>
        <taxon>Bacteria</taxon>
        <taxon>Bacillati</taxon>
        <taxon>Bacillota</taxon>
        <taxon>Clostridia</taxon>
        <taxon>Eubacteriales</taxon>
        <taxon>Clostridiales Family XVII. Incertae Sedis</taxon>
        <taxon>Candidatus Hydrogenisulfobacillus</taxon>
    </lineage>
</organism>
<comment type="cofactor">
    <cofactor evidence="1">
        <name>Mg(2+)</name>
        <dbReference type="ChEBI" id="CHEBI:18420"/>
    </cofactor>
</comment>
<dbReference type="InterPro" id="IPR001206">
    <property type="entry name" value="Diacylglycerol_kinase_cat_dom"/>
</dbReference>
<evidence type="ECO:0000256" key="11">
    <source>
        <dbReference type="ARBA" id="ARBA00023209"/>
    </source>
</evidence>
<evidence type="ECO:0000313" key="14">
    <source>
        <dbReference type="EMBL" id="CAB1127915.1"/>
    </source>
</evidence>
<dbReference type="NCBIfam" id="TIGR00147">
    <property type="entry name" value="YegS/Rv2252/BmrU family lipid kinase"/>
    <property type="match status" value="1"/>
</dbReference>
<keyword evidence="11" id="KW-0594">Phospholipid biosynthesis</keyword>
<keyword evidence="8" id="KW-0067">ATP-binding</keyword>
<evidence type="ECO:0000256" key="8">
    <source>
        <dbReference type="ARBA" id="ARBA00022840"/>
    </source>
</evidence>
<dbReference type="SMART" id="SM00046">
    <property type="entry name" value="DAGKc"/>
    <property type="match status" value="1"/>
</dbReference>
<keyword evidence="10" id="KW-0443">Lipid metabolism</keyword>
<evidence type="ECO:0000256" key="4">
    <source>
        <dbReference type="ARBA" id="ARBA00022679"/>
    </source>
</evidence>
<evidence type="ECO:0000256" key="9">
    <source>
        <dbReference type="ARBA" id="ARBA00022842"/>
    </source>
</evidence>
<dbReference type="InterPro" id="IPR016064">
    <property type="entry name" value="NAD/diacylglycerol_kinase_sf"/>
</dbReference>
<feature type="domain" description="DAGKc" evidence="13">
    <location>
        <begin position="1"/>
        <end position="133"/>
    </location>
</feature>
<dbReference type="PANTHER" id="PTHR12358:SF106">
    <property type="entry name" value="LIPID KINASE YEGS"/>
    <property type="match status" value="1"/>
</dbReference>
<dbReference type="Proteomes" id="UP000503399">
    <property type="component" value="Chromosome"/>
</dbReference>
<evidence type="ECO:0000256" key="10">
    <source>
        <dbReference type="ARBA" id="ARBA00023098"/>
    </source>
</evidence>
<dbReference type="Pfam" id="PF19279">
    <property type="entry name" value="YegS_C"/>
    <property type="match status" value="1"/>
</dbReference>
<dbReference type="GO" id="GO:0005886">
    <property type="term" value="C:plasma membrane"/>
    <property type="evidence" value="ECO:0007669"/>
    <property type="project" value="TreeGrafter"/>
</dbReference>
<evidence type="ECO:0000256" key="7">
    <source>
        <dbReference type="ARBA" id="ARBA00022777"/>
    </source>
</evidence>
<keyword evidence="7 14" id="KW-0418">Kinase</keyword>
<dbReference type="SUPFAM" id="SSF111331">
    <property type="entry name" value="NAD kinase/diacylglycerol kinase-like"/>
    <property type="match status" value="1"/>
</dbReference>
<reference evidence="14 15" key="1">
    <citation type="submission" date="2020-02" db="EMBL/GenBank/DDBJ databases">
        <authorList>
            <person name="Hogendoorn C."/>
        </authorList>
    </citation>
    <scope>NUCLEOTIDE SEQUENCE [LARGE SCALE GENOMIC DNA]</scope>
    <source>
        <strain evidence="14">R501</strain>
    </source>
</reference>
<evidence type="ECO:0000256" key="2">
    <source>
        <dbReference type="ARBA" id="ARBA00005983"/>
    </source>
</evidence>
<dbReference type="Gene3D" id="2.60.200.40">
    <property type="match status" value="1"/>
</dbReference>
<dbReference type="PROSITE" id="PS50146">
    <property type="entry name" value="DAGK"/>
    <property type="match status" value="1"/>
</dbReference>
<protein>
    <submittedName>
        <fullName evidence="14">Diacylglycerol kinase</fullName>
    </submittedName>
</protein>
<dbReference type="InterPro" id="IPR050187">
    <property type="entry name" value="Lipid_Phosphate_FormReg"/>
</dbReference>
<keyword evidence="15" id="KW-1185">Reference proteome</keyword>
<keyword evidence="4" id="KW-0808">Transferase</keyword>
<dbReference type="Gene3D" id="3.40.50.10330">
    <property type="entry name" value="Probable inorganic polyphosphate/atp-NAD kinase, domain 1"/>
    <property type="match status" value="1"/>
</dbReference>
<dbReference type="InterPro" id="IPR017438">
    <property type="entry name" value="ATP-NAD_kinase_N"/>
</dbReference>
<evidence type="ECO:0000313" key="15">
    <source>
        <dbReference type="Proteomes" id="UP000503399"/>
    </source>
</evidence>
<dbReference type="AlphaFoldDB" id="A0A6F8ZDT5"/>
<dbReference type="PANTHER" id="PTHR12358">
    <property type="entry name" value="SPHINGOSINE KINASE"/>
    <property type="match status" value="1"/>
</dbReference>
<sequence>MGPAILIYNPAAGNGHARRVYESLRPELERRGVEVRATEGPGHATDIARGLAGEAVTVVSLGGDGTHHEVVNGLGPHARAVLAVIPAGTGNDFARVLDLPPDPLGCLAVALDEPGPQGPRIRQLDLGQVNRTYFLTVAGIGFDAEVAGWVNARQSRKGSGTWTFVRGILANLFTYRFRPLEVHVGEAARRRETFMLTAGNTPFYAGGIHICPGADPTDGLLTVLWVGRLPRLEVLPLLVKAYRGNHTGHPAVETFNAARLEVNGPPELWVDADGELIGHLPVTLGVVPKALAVRAGAGA</sequence>
<keyword evidence="6" id="KW-0547">Nucleotide-binding</keyword>
<keyword evidence="12" id="KW-1208">Phospholipid metabolism</keyword>
<dbReference type="EMBL" id="LR778114">
    <property type="protein sequence ID" value="CAB1127915.1"/>
    <property type="molecule type" value="Genomic_DNA"/>
</dbReference>
<dbReference type="GO" id="GO:0046872">
    <property type="term" value="F:metal ion binding"/>
    <property type="evidence" value="ECO:0007669"/>
    <property type="project" value="UniProtKB-KW"/>
</dbReference>
<evidence type="ECO:0000259" key="13">
    <source>
        <dbReference type="PROSITE" id="PS50146"/>
    </source>
</evidence>
<keyword evidence="3" id="KW-0444">Lipid biosynthesis</keyword>
<evidence type="ECO:0000256" key="5">
    <source>
        <dbReference type="ARBA" id="ARBA00022723"/>
    </source>
</evidence>
<accession>A0A6F8ZDT5</accession>
<proteinExistence type="inferred from homology"/>
<evidence type="ECO:0000256" key="1">
    <source>
        <dbReference type="ARBA" id="ARBA00001946"/>
    </source>
</evidence>
<gene>
    <name evidence="14" type="ORF">R50_0409</name>
</gene>
<dbReference type="GO" id="GO:0008654">
    <property type="term" value="P:phospholipid biosynthetic process"/>
    <property type="evidence" value="ECO:0007669"/>
    <property type="project" value="UniProtKB-KW"/>
</dbReference>
<name>A0A6F8ZDT5_9FIRM</name>
<keyword evidence="9" id="KW-0460">Magnesium</keyword>
<dbReference type="GO" id="GO:0005524">
    <property type="term" value="F:ATP binding"/>
    <property type="evidence" value="ECO:0007669"/>
    <property type="project" value="UniProtKB-KW"/>
</dbReference>
<dbReference type="Pfam" id="PF00781">
    <property type="entry name" value="DAGK_cat"/>
    <property type="match status" value="1"/>
</dbReference>
<keyword evidence="5" id="KW-0479">Metal-binding</keyword>
<dbReference type="InterPro" id="IPR045540">
    <property type="entry name" value="YegS/DAGK_C"/>
</dbReference>
<evidence type="ECO:0000256" key="6">
    <source>
        <dbReference type="ARBA" id="ARBA00022741"/>
    </source>
</evidence>
<dbReference type="KEGG" id="hfv:R50_0409"/>
<dbReference type="InterPro" id="IPR005218">
    <property type="entry name" value="Diacylglycerol/lipid_kinase"/>
</dbReference>